<evidence type="ECO:0000259" key="1">
    <source>
        <dbReference type="Pfam" id="PF01370"/>
    </source>
</evidence>
<evidence type="ECO:0000313" key="3">
    <source>
        <dbReference type="Proteomes" id="UP000281708"/>
    </source>
</evidence>
<gene>
    <name evidence="2" type="ORF">D9V37_10420</name>
</gene>
<name>A0A3L8P227_9ACTN</name>
<dbReference type="EMBL" id="RDBE01000007">
    <property type="protein sequence ID" value="RLV48992.1"/>
    <property type="molecule type" value="Genomic_DNA"/>
</dbReference>
<dbReference type="OrthoDB" id="8205493at2"/>
<evidence type="ECO:0000313" key="2">
    <source>
        <dbReference type="EMBL" id="RLV48992.1"/>
    </source>
</evidence>
<dbReference type="GO" id="GO:0005737">
    <property type="term" value="C:cytoplasm"/>
    <property type="evidence" value="ECO:0007669"/>
    <property type="project" value="TreeGrafter"/>
</dbReference>
<dbReference type="RefSeq" id="WP_121806096.1">
    <property type="nucleotide sequence ID" value="NZ_RDBE01000007.1"/>
</dbReference>
<reference evidence="2 3" key="1">
    <citation type="submission" date="2018-10" db="EMBL/GenBank/DDBJ databases">
        <title>Marmoricola sp. 4Q3S-7 whole genome shotgun sequence.</title>
        <authorList>
            <person name="Li F."/>
        </authorList>
    </citation>
    <scope>NUCLEOTIDE SEQUENCE [LARGE SCALE GENOMIC DNA]</scope>
    <source>
        <strain evidence="2 3">4Q3S-7</strain>
    </source>
</reference>
<dbReference type="PANTHER" id="PTHR48079">
    <property type="entry name" value="PROTEIN YEEZ"/>
    <property type="match status" value="1"/>
</dbReference>
<dbReference type="InterPro" id="IPR051783">
    <property type="entry name" value="NAD(P)-dependent_oxidoreduct"/>
</dbReference>
<dbReference type="SUPFAM" id="SSF51735">
    <property type="entry name" value="NAD(P)-binding Rossmann-fold domains"/>
    <property type="match status" value="1"/>
</dbReference>
<feature type="domain" description="NAD-dependent epimerase/dehydratase" evidence="1">
    <location>
        <begin position="6"/>
        <end position="208"/>
    </location>
</feature>
<proteinExistence type="predicted"/>
<keyword evidence="3" id="KW-1185">Reference proteome</keyword>
<dbReference type="AlphaFoldDB" id="A0A3L8P227"/>
<dbReference type="GO" id="GO:0004029">
    <property type="term" value="F:aldehyde dehydrogenase (NAD+) activity"/>
    <property type="evidence" value="ECO:0007669"/>
    <property type="project" value="TreeGrafter"/>
</dbReference>
<sequence length="313" mass="33729">MTQTYVVTGAGPVGWTVTEQLADAGHRVRVLTRSGSGPEREGVERLAVDAGDPAALSDAVTGAAALFHCIHGTAYAARTWREELPKADRVVMDAAGAAGAVAVFPESLYSYTDSTRPMTEDNPRNRPGGKSAVRAELLHGRAEHPTPTVSVVASDFVGPRVATSHMGERIVPPVLAGKKVRVLGSLDQPHSWTYVPDLARAMITAARREELWNSVLHAPTAAPRTQREMVHAFADAAGVQIPEPGLIPSWVMRGIGLVHPGTREVAEMLYQFENPFVLDSTHSQELLGFAPTPTEQVAAETVAWWRAEASRRR</sequence>
<organism evidence="2 3">
    <name type="scientific">Nocardioides mangrovicus</name>
    <dbReference type="NCBI Taxonomy" id="2478913"/>
    <lineage>
        <taxon>Bacteria</taxon>
        <taxon>Bacillati</taxon>
        <taxon>Actinomycetota</taxon>
        <taxon>Actinomycetes</taxon>
        <taxon>Propionibacteriales</taxon>
        <taxon>Nocardioidaceae</taxon>
        <taxon>Nocardioides</taxon>
    </lineage>
</organism>
<comment type="caution">
    <text evidence="2">The sequence shown here is derived from an EMBL/GenBank/DDBJ whole genome shotgun (WGS) entry which is preliminary data.</text>
</comment>
<dbReference type="InterPro" id="IPR036291">
    <property type="entry name" value="NAD(P)-bd_dom_sf"/>
</dbReference>
<dbReference type="Gene3D" id="3.40.50.720">
    <property type="entry name" value="NAD(P)-binding Rossmann-like Domain"/>
    <property type="match status" value="1"/>
</dbReference>
<protein>
    <submittedName>
        <fullName evidence="2">NAD-dependent epimerase/dehydratase family protein</fullName>
    </submittedName>
</protein>
<dbReference type="InterPro" id="IPR001509">
    <property type="entry name" value="Epimerase_deHydtase"/>
</dbReference>
<accession>A0A3L8P227</accession>
<dbReference type="Pfam" id="PF01370">
    <property type="entry name" value="Epimerase"/>
    <property type="match status" value="1"/>
</dbReference>
<dbReference type="Proteomes" id="UP000281708">
    <property type="component" value="Unassembled WGS sequence"/>
</dbReference>
<dbReference type="PANTHER" id="PTHR48079:SF6">
    <property type="entry name" value="NAD(P)-BINDING DOMAIN-CONTAINING PROTEIN-RELATED"/>
    <property type="match status" value="1"/>
</dbReference>